<dbReference type="PANTHER" id="PTHR43811:SF26">
    <property type="entry name" value="PEPTIDYL-PROLYL CIS-TRANS ISOMERASE FKBP16-1, CHLOROPLASTIC"/>
    <property type="match status" value="1"/>
</dbReference>
<name>A0ABP1FLP6_9CHLO</name>
<evidence type="ECO:0000256" key="3">
    <source>
        <dbReference type="ARBA" id="ARBA00023110"/>
    </source>
</evidence>
<dbReference type="Pfam" id="PF00254">
    <property type="entry name" value="FKBP_C"/>
    <property type="match status" value="1"/>
</dbReference>
<feature type="region of interest" description="Disordered" evidence="6">
    <location>
        <begin position="17"/>
        <end position="43"/>
    </location>
</feature>
<keyword evidence="9" id="KW-1185">Reference proteome</keyword>
<evidence type="ECO:0000259" key="7">
    <source>
        <dbReference type="PROSITE" id="PS50059"/>
    </source>
</evidence>
<evidence type="ECO:0000256" key="2">
    <source>
        <dbReference type="ARBA" id="ARBA00013194"/>
    </source>
</evidence>
<evidence type="ECO:0000256" key="6">
    <source>
        <dbReference type="SAM" id="MobiDB-lite"/>
    </source>
</evidence>
<dbReference type="EC" id="5.2.1.8" evidence="2 5"/>
<gene>
    <name evidence="8" type="primary">g1762</name>
    <name evidence="8" type="ORF">VP750_LOCUS1505</name>
</gene>
<dbReference type="PROSITE" id="PS50059">
    <property type="entry name" value="FKBP_PPIASE"/>
    <property type="match status" value="1"/>
</dbReference>
<dbReference type="Proteomes" id="UP001497392">
    <property type="component" value="Unassembled WGS sequence"/>
</dbReference>
<evidence type="ECO:0000256" key="5">
    <source>
        <dbReference type="PROSITE-ProRule" id="PRU00277"/>
    </source>
</evidence>
<organism evidence="8 9">
    <name type="scientific">Coccomyxa viridis</name>
    <dbReference type="NCBI Taxonomy" id="1274662"/>
    <lineage>
        <taxon>Eukaryota</taxon>
        <taxon>Viridiplantae</taxon>
        <taxon>Chlorophyta</taxon>
        <taxon>core chlorophytes</taxon>
        <taxon>Trebouxiophyceae</taxon>
        <taxon>Trebouxiophyceae incertae sedis</taxon>
        <taxon>Coccomyxaceae</taxon>
        <taxon>Coccomyxa</taxon>
    </lineage>
</organism>
<dbReference type="InterPro" id="IPR046357">
    <property type="entry name" value="PPIase_dom_sf"/>
</dbReference>
<feature type="domain" description="PPIase FKBP-type" evidence="7">
    <location>
        <begin position="117"/>
        <end position="227"/>
    </location>
</feature>
<evidence type="ECO:0000313" key="9">
    <source>
        <dbReference type="Proteomes" id="UP001497392"/>
    </source>
</evidence>
<dbReference type="Gene3D" id="3.10.50.40">
    <property type="match status" value="1"/>
</dbReference>
<reference evidence="8 9" key="1">
    <citation type="submission" date="2024-06" db="EMBL/GenBank/DDBJ databases">
        <authorList>
            <person name="Kraege A."/>
            <person name="Thomma B."/>
        </authorList>
    </citation>
    <scope>NUCLEOTIDE SEQUENCE [LARGE SCALE GENOMIC DNA]</scope>
</reference>
<dbReference type="SUPFAM" id="SSF54534">
    <property type="entry name" value="FKBP-like"/>
    <property type="match status" value="1"/>
</dbReference>
<keyword evidence="4 5" id="KW-0413">Isomerase</keyword>
<protein>
    <recommendedName>
        <fullName evidence="2 5">peptidylprolyl isomerase</fullName>
        <ecNumber evidence="2 5">5.2.1.8</ecNumber>
    </recommendedName>
</protein>
<dbReference type="InterPro" id="IPR001179">
    <property type="entry name" value="PPIase_FKBP_dom"/>
</dbReference>
<dbReference type="PANTHER" id="PTHR43811">
    <property type="entry name" value="FKBP-TYPE PEPTIDYL-PROLYL CIS-TRANS ISOMERASE FKPA"/>
    <property type="match status" value="1"/>
</dbReference>
<comment type="catalytic activity">
    <reaction evidence="1 5">
        <text>[protein]-peptidylproline (omega=180) = [protein]-peptidylproline (omega=0)</text>
        <dbReference type="Rhea" id="RHEA:16237"/>
        <dbReference type="Rhea" id="RHEA-COMP:10747"/>
        <dbReference type="Rhea" id="RHEA-COMP:10748"/>
        <dbReference type="ChEBI" id="CHEBI:83833"/>
        <dbReference type="ChEBI" id="CHEBI:83834"/>
        <dbReference type="EC" id="5.2.1.8"/>
    </reaction>
</comment>
<evidence type="ECO:0000313" key="8">
    <source>
        <dbReference type="EMBL" id="CAL5219846.1"/>
    </source>
</evidence>
<sequence length="231" mass="24269">MHTAAVGALQVCPGCPPQTTASPRRGECQERQAAGAAGTVDTPSRRHLLHQSAALLLTLHTRPALAARKAAPAGLGDWSSPGLAAPVDPAAPRFFKTANGVKIQELALGAGSGAKTGDRLVLDYVLRRSNGYFIYATVEGVSFQPRDVPIGPLEVRLGTGDIIPGLEEALVGMKPGAKRRVVIPPQLGYTGVNAELQPQPPTFATKRQLLNHSSEPLLFEVQLLKIRGAAA</sequence>
<evidence type="ECO:0000256" key="4">
    <source>
        <dbReference type="ARBA" id="ARBA00023235"/>
    </source>
</evidence>
<comment type="caution">
    <text evidence="8">The sequence shown here is derived from an EMBL/GenBank/DDBJ whole genome shotgun (WGS) entry which is preliminary data.</text>
</comment>
<keyword evidence="3 5" id="KW-0697">Rotamase</keyword>
<evidence type="ECO:0000256" key="1">
    <source>
        <dbReference type="ARBA" id="ARBA00000971"/>
    </source>
</evidence>
<proteinExistence type="predicted"/>
<accession>A0ABP1FLP6</accession>
<dbReference type="EMBL" id="CAXHTA020000002">
    <property type="protein sequence ID" value="CAL5219846.1"/>
    <property type="molecule type" value="Genomic_DNA"/>
</dbReference>